<evidence type="ECO:0000313" key="1">
    <source>
        <dbReference type="EMBL" id="MBM6924103.1"/>
    </source>
</evidence>
<dbReference type="Proteomes" id="UP000724149">
    <property type="component" value="Unassembled WGS sequence"/>
</dbReference>
<gene>
    <name evidence="1" type="ORF">H9X81_10450</name>
</gene>
<dbReference type="Pfam" id="PF05973">
    <property type="entry name" value="Gp49"/>
    <property type="match status" value="1"/>
</dbReference>
<keyword evidence="2" id="KW-1185">Reference proteome</keyword>
<proteinExistence type="predicted"/>
<comment type="caution">
    <text evidence="1">The sequence shown here is derived from an EMBL/GenBank/DDBJ whole genome shotgun (WGS) entry which is preliminary data.</text>
</comment>
<accession>A0ABS2GRH4</accession>
<protein>
    <submittedName>
        <fullName evidence="1">Type II toxin-antitoxin system RelE/ParE family toxin</fullName>
    </submittedName>
</protein>
<dbReference type="RefSeq" id="WP_204721802.1">
    <property type="nucleotide sequence ID" value="NZ_JACSNR010000010.1"/>
</dbReference>
<sequence>MEGFEVIFYGKADGTFPARDFILSLEPKMRAKMVRTVELLEHNGIDLREPYSKSLGDGIFELRAKVGSDISRVLYFFVVGRTVVLTNGFIKKTQKTPPAEIEKAKRYREDYLSRKGN</sequence>
<reference evidence="1 2" key="1">
    <citation type="journal article" date="2021" name="Sci. Rep.">
        <title>The distribution of antibiotic resistance genes in chicken gut microbiota commensals.</title>
        <authorList>
            <person name="Juricova H."/>
            <person name="Matiasovicova J."/>
            <person name="Kubasova T."/>
            <person name="Cejkova D."/>
            <person name="Rychlik I."/>
        </authorList>
    </citation>
    <scope>NUCLEOTIDE SEQUENCE [LARGE SCALE GENOMIC DNA]</scope>
    <source>
        <strain evidence="1 2">An564</strain>
    </source>
</reference>
<dbReference type="InterPro" id="IPR009241">
    <property type="entry name" value="HigB-like"/>
</dbReference>
<name>A0ABS2GRH4_9FIRM</name>
<dbReference type="EMBL" id="JACSNR010000010">
    <property type="protein sequence ID" value="MBM6924103.1"/>
    <property type="molecule type" value="Genomic_DNA"/>
</dbReference>
<organism evidence="1 2">
    <name type="scientific">Hydrogenoanaerobacterium saccharovorans</name>
    <dbReference type="NCBI Taxonomy" id="474960"/>
    <lineage>
        <taxon>Bacteria</taxon>
        <taxon>Bacillati</taxon>
        <taxon>Bacillota</taxon>
        <taxon>Clostridia</taxon>
        <taxon>Eubacteriales</taxon>
        <taxon>Oscillospiraceae</taxon>
        <taxon>Hydrogenoanaerobacterium</taxon>
    </lineage>
</organism>
<evidence type="ECO:0000313" key="2">
    <source>
        <dbReference type="Proteomes" id="UP000724149"/>
    </source>
</evidence>